<protein>
    <recommendedName>
        <fullName evidence="4">CSN8/PSMD8/EIF3K domain-containing protein</fullName>
    </recommendedName>
</protein>
<dbReference type="PANTHER" id="PTHR39398:SF1">
    <property type="entry name" value="CSN8_PSMD8_EIF3K DOMAIN-CONTAINING PROTEIN"/>
    <property type="match status" value="1"/>
</dbReference>
<evidence type="ECO:0000313" key="3">
    <source>
        <dbReference type="Proteomes" id="UP000799436"/>
    </source>
</evidence>
<sequence>MASSTRPQARRGPSGAWNRLKPAVIDPLDQYGLPSKGETGLNDHRAQEKYYNKIVERYMKFCAASSSAEDLEKAFASLSLPPTPTSKHPPTASSTTTKPQQQPPGATQARPTLPRQVSTPDRANDLPAIHLAMRKLREAILATHRRDAFAQRAYVFIIHATILTRHWESYTPGLTYLLHNIHAYTPLSKAELDEFIGYKILDLACRRYELNECFELRAKWRFKDRRVEGVVKALVHDDWVRFWRLKGLVDGYQRAMMEFAVDRMRLHALKCLGRGYLSADKAFVERCGGATWAELVKGGVGWELSEDGRHVVIRRAKPK</sequence>
<organism evidence="2 3">
    <name type="scientific">Teratosphaeria nubilosa</name>
    <dbReference type="NCBI Taxonomy" id="161662"/>
    <lineage>
        <taxon>Eukaryota</taxon>
        <taxon>Fungi</taxon>
        <taxon>Dikarya</taxon>
        <taxon>Ascomycota</taxon>
        <taxon>Pezizomycotina</taxon>
        <taxon>Dothideomycetes</taxon>
        <taxon>Dothideomycetidae</taxon>
        <taxon>Mycosphaerellales</taxon>
        <taxon>Teratosphaeriaceae</taxon>
        <taxon>Teratosphaeria</taxon>
    </lineage>
</organism>
<evidence type="ECO:0000256" key="1">
    <source>
        <dbReference type="SAM" id="MobiDB-lite"/>
    </source>
</evidence>
<feature type="region of interest" description="Disordered" evidence="1">
    <location>
        <begin position="1"/>
        <end position="45"/>
    </location>
</feature>
<dbReference type="PANTHER" id="PTHR39398">
    <property type="entry name" value="YALI0F14311P"/>
    <property type="match status" value="1"/>
</dbReference>
<evidence type="ECO:0000313" key="2">
    <source>
        <dbReference type="EMBL" id="KAF2766436.1"/>
    </source>
</evidence>
<feature type="compositionally biased region" description="Polar residues" evidence="1">
    <location>
        <begin position="85"/>
        <end position="105"/>
    </location>
</feature>
<dbReference type="EMBL" id="ML995871">
    <property type="protein sequence ID" value="KAF2766436.1"/>
    <property type="molecule type" value="Genomic_DNA"/>
</dbReference>
<feature type="region of interest" description="Disordered" evidence="1">
    <location>
        <begin position="78"/>
        <end position="122"/>
    </location>
</feature>
<reference evidence="2" key="1">
    <citation type="journal article" date="2020" name="Stud. Mycol.">
        <title>101 Dothideomycetes genomes: a test case for predicting lifestyles and emergence of pathogens.</title>
        <authorList>
            <person name="Haridas S."/>
            <person name="Albert R."/>
            <person name="Binder M."/>
            <person name="Bloem J."/>
            <person name="Labutti K."/>
            <person name="Salamov A."/>
            <person name="Andreopoulos B."/>
            <person name="Baker S."/>
            <person name="Barry K."/>
            <person name="Bills G."/>
            <person name="Bluhm B."/>
            <person name="Cannon C."/>
            <person name="Castanera R."/>
            <person name="Culley D."/>
            <person name="Daum C."/>
            <person name="Ezra D."/>
            <person name="Gonzalez J."/>
            <person name="Henrissat B."/>
            <person name="Kuo A."/>
            <person name="Liang C."/>
            <person name="Lipzen A."/>
            <person name="Lutzoni F."/>
            <person name="Magnuson J."/>
            <person name="Mondo S."/>
            <person name="Nolan M."/>
            <person name="Ohm R."/>
            <person name="Pangilinan J."/>
            <person name="Park H.-J."/>
            <person name="Ramirez L."/>
            <person name="Alfaro M."/>
            <person name="Sun H."/>
            <person name="Tritt A."/>
            <person name="Yoshinaga Y."/>
            <person name="Zwiers L.-H."/>
            <person name="Turgeon B."/>
            <person name="Goodwin S."/>
            <person name="Spatafora J."/>
            <person name="Crous P."/>
            <person name="Grigoriev I."/>
        </authorList>
    </citation>
    <scope>NUCLEOTIDE SEQUENCE</scope>
    <source>
        <strain evidence="2">CBS 116005</strain>
    </source>
</reference>
<dbReference type="AlphaFoldDB" id="A0A6G1L0M5"/>
<evidence type="ECO:0008006" key="4">
    <source>
        <dbReference type="Google" id="ProtNLM"/>
    </source>
</evidence>
<proteinExistence type="predicted"/>
<name>A0A6G1L0M5_9PEZI</name>
<accession>A0A6G1L0M5</accession>
<keyword evidence="3" id="KW-1185">Reference proteome</keyword>
<dbReference type="Proteomes" id="UP000799436">
    <property type="component" value="Unassembled WGS sequence"/>
</dbReference>
<gene>
    <name evidence="2" type="ORF">EJ03DRAFT_330053</name>
</gene>
<dbReference type="OrthoDB" id="2100128at2759"/>